<feature type="compositionally biased region" description="Basic and acidic residues" evidence="1">
    <location>
        <begin position="31"/>
        <end position="106"/>
    </location>
</feature>
<name>A0A8J6HV51_TENMO</name>
<sequence>MPKSPKARSSKREREEGRMSEEGLNPFKKSSRTERSPSRSEERNQTKEIKKIETVLREIKEDMAGIVEESKVRRKELAAVREKKGEQGREDMPKSSEGDKRGDQNTKKGISGSERGEWGVKGNKWKYREGVEEWLEREIGVKVNVKEAFKINKDKIMLAKIESREQKKDIMLNKSKLKEKKDERMYIDDDLTKEERETQKKLRELAREERDRRKRKKERRRRRPGEKMYKEKVNKKVGDKDTDKGESVCEREVGTRRERTGMGRKEKREGAGGHARTVRRSNTCGEMRERERRERGEIWSEDGREMDEREMEGERKNREREEWGRESERL</sequence>
<evidence type="ECO:0000313" key="3">
    <source>
        <dbReference type="Proteomes" id="UP000719412"/>
    </source>
</evidence>
<proteinExistence type="predicted"/>
<accession>A0A8J6HV51</accession>
<dbReference type="Proteomes" id="UP000719412">
    <property type="component" value="Unassembled WGS sequence"/>
</dbReference>
<feature type="compositionally biased region" description="Basic and acidic residues" evidence="1">
    <location>
        <begin position="193"/>
        <end position="211"/>
    </location>
</feature>
<feature type="compositionally biased region" description="Basic and acidic residues" evidence="1">
    <location>
        <begin position="286"/>
        <end position="330"/>
    </location>
</feature>
<evidence type="ECO:0000313" key="2">
    <source>
        <dbReference type="EMBL" id="KAH0821177.1"/>
    </source>
</evidence>
<protein>
    <submittedName>
        <fullName evidence="2">Uncharacterized protein</fullName>
    </submittedName>
</protein>
<feature type="compositionally biased region" description="Basic residues" evidence="1">
    <location>
        <begin position="212"/>
        <end position="224"/>
    </location>
</feature>
<keyword evidence="3" id="KW-1185">Reference proteome</keyword>
<comment type="caution">
    <text evidence="2">The sequence shown here is derived from an EMBL/GenBank/DDBJ whole genome shotgun (WGS) entry which is preliminary data.</text>
</comment>
<organism evidence="2 3">
    <name type="scientific">Tenebrio molitor</name>
    <name type="common">Yellow mealworm beetle</name>
    <dbReference type="NCBI Taxonomy" id="7067"/>
    <lineage>
        <taxon>Eukaryota</taxon>
        <taxon>Metazoa</taxon>
        <taxon>Ecdysozoa</taxon>
        <taxon>Arthropoda</taxon>
        <taxon>Hexapoda</taxon>
        <taxon>Insecta</taxon>
        <taxon>Pterygota</taxon>
        <taxon>Neoptera</taxon>
        <taxon>Endopterygota</taxon>
        <taxon>Coleoptera</taxon>
        <taxon>Polyphaga</taxon>
        <taxon>Cucujiformia</taxon>
        <taxon>Tenebrionidae</taxon>
        <taxon>Tenebrio</taxon>
    </lineage>
</organism>
<feature type="region of interest" description="Disordered" evidence="1">
    <location>
        <begin position="164"/>
        <end position="330"/>
    </location>
</feature>
<feature type="region of interest" description="Disordered" evidence="1">
    <location>
        <begin position="1"/>
        <end position="118"/>
    </location>
</feature>
<dbReference type="AlphaFoldDB" id="A0A8J6HV51"/>
<evidence type="ECO:0000256" key="1">
    <source>
        <dbReference type="SAM" id="MobiDB-lite"/>
    </source>
</evidence>
<dbReference type="EMBL" id="JABDTM020009145">
    <property type="protein sequence ID" value="KAH0821177.1"/>
    <property type="molecule type" value="Genomic_DNA"/>
</dbReference>
<gene>
    <name evidence="2" type="ORF">GEV33_001614</name>
</gene>
<reference evidence="2" key="1">
    <citation type="journal article" date="2020" name="J Insects Food Feed">
        <title>The yellow mealworm (Tenebrio molitor) genome: a resource for the emerging insects as food and feed industry.</title>
        <authorList>
            <person name="Eriksson T."/>
            <person name="Andere A."/>
            <person name="Kelstrup H."/>
            <person name="Emery V."/>
            <person name="Picard C."/>
        </authorList>
    </citation>
    <scope>NUCLEOTIDE SEQUENCE</scope>
    <source>
        <strain evidence="2">Stoneville</strain>
        <tissue evidence="2">Whole head</tissue>
    </source>
</reference>
<reference evidence="2" key="2">
    <citation type="submission" date="2021-08" db="EMBL/GenBank/DDBJ databases">
        <authorList>
            <person name="Eriksson T."/>
        </authorList>
    </citation>
    <scope>NUCLEOTIDE SEQUENCE</scope>
    <source>
        <strain evidence="2">Stoneville</strain>
        <tissue evidence="2">Whole head</tissue>
    </source>
</reference>
<feature type="compositionally biased region" description="Basic and acidic residues" evidence="1">
    <location>
        <begin position="225"/>
        <end position="271"/>
    </location>
</feature>
<feature type="compositionally biased region" description="Basic and acidic residues" evidence="1">
    <location>
        <begin position="10"/>
        <end position="21"/>
    </location>
</feature>